<protein>
    <submittedName>
        <fullName evidence="2">Uncharacterized protein</fullName>
    </submittedName>
</protein>
<feature type="region of interest" description="Disordered" evidence="1">
    <location>
        <begin position="122"/>
        <end position="178"/>
    </location>
</feature>
<reference evidence="2" key="1">
    <citation type="journal article" date="2002" name="Nature">
        <title>The genome sequence and structure of rice chromosome 1.</title>
        <authorList>
            <person name="Sasaki T."/>
            <person name="Matsumoto T."/>
            <person name="Yamamoto K."/>
            <person name="Sakata K."/>
            <person name="Baba T."/>
            <person name="Katayose Y."/>
            <person name="Wu J."/>
            <person name="Niimura Y."/>
            <person name="Cheng Z."/>
            <person name="Nagamura Y."/>
            <person name="Antonio B.A."/>
            <person name="Kanamori H."/>
            <person name="Hosokawa S."/>
            <person name="Masukawa M."/>
            <person name="Arikawa K."/>
            <person name="Chiden Y."/>
            <person name="Hayashi M."/>
            <person name="Okamoto M."/>
            <person name="Ando T."/>
            <person name="Aoki H."/>
            <person name="Arita K."/>
            <person name="Hamada M."/>
            <person name="Harada C."/>
            <person name="Hijishita S."/>
            <person name="Honda M."/>
            <person name="Ichikawa Y."/>
            <person name="Idonuma A."/>
            <person name="Iijima M."/>
            <person name="Ikeda M."/>
            <person name="Ikeno M."/>
            <person name="Itoh S."/>
            <person name="Itoh T."/>
            <person name="Itoh Y."/>
            <person name="Itoh Y."/>
            <person name="Iwabuchi A."/>
            <person name="Kamiya K."/>
            <person name="Karasawa W."/>
            <person name="Katagiri S."/>
            <person name="Kikuta A."/>
            <person name="Kobayashi N."/>
            <person name="Kono I."/>
            <person name="Machita K."/>
            <person name="Maehara T."/>
            <person name="Mizuno H."/>
            <person name="Mizubayashi T."/>
            <person name="Mukai Y."/>
            <person name="Nagasaki H."/>
            <person name="Nakashima M."/>
            <person name="Nakama Y."/>
            <person name="Nakamichi Y."/>
            <person name="Nakamura M."/>
            <person name="Namiki N."/>
            <person name="Negishi M."/>
            <person name="Ohta I."/>
            <person name="Ono N."/>
            <person name="Saji S."/>
            <person name="Sakai K."/>
            <person name="Shibata M."/>
            <person name="Shimokawa T."/>
            <person name="Shomura A."/>
            <person name="Song J."/>
            <person name="Takazaki Y."/>
            <person name="Terasawa K."/>
            <person name="Tsuji K."/>
            <person name="Waki K."/>
            <person name="Yamagata H."/>
            <person name="Yamane H."/>
            <person name="Yoshiki S."/>
            <person name="Yoshihara R."/>
            <person name="Yukawa K."/>
            <person name="Zhong H."/>
            <person name="Iwama H."/>
            <person name="Endo T."/>
            <person name="Ito H."/>
            <person name="Hahn J.H."/>
            <person name="Kim H.I."/>
            <person name="Eun M.Y."/>
            <person name="Yano M."/>
            <person name="Jiang J."/>
            <person name="Gojobori T."/>
        </authorList>
    </citation>
    <scope>NUCLEOTIDE SEQUENCE [LARGE SCALE GENOMIC DNA]</scope>
</reference>
<evidence type="ECO:0000313" key="2">
    <source>
        <dbReference type="EMBL" id="BAD87385.1"/>
    </source>
</evidence>
<sequence length="178" mass="18375">MEAGGGGGGGRIRASRAAVHILLLPIVRKEDDDGAYELVAGKTAGVAPCRGQPAVHHQCLKESYVSTHQAASSTVQLCSAALRDSVICTVTVSRLTYTGHLFNDDDAAAVALATAEMTPLWTPARSHSHSPGPAAPSRHRGRITDSSFAANNGDDNYSAASAGGGAQQQVDRKAADDQ</sequence>
<feature type="compositionally biased region" description="Low complexity" evidence="1">
    <location>
        <begin position="123"/>
        <end position="136"/>
    </location>
</feature>
<evidence type="ECO:0000256" key="1">
    <source>
        <dbReference type="SAM" id="MobiDB-lite"/>
    </source>
</evidence>
<gene>
    <name evidence="2" type="primary">P0683B11.19</name>
</gene>
<name>Q5JMB7_ORYSJ</name>
<proteinExistence type="predicted"/>
<accession>Q5JMB7</accession>
<feature type="compositionally biased region" description="Polar residues" evidence="1">
    <location>
        <begin position="144"/>
        <end position="155"/>
    </location>
</feature>
<dbReference type="Proteomes" id="UP000817658">
    <property type="component" value="Chromosome 1"/>
</dbReference>
<dbReference type="AlphaFoldDB" id="Q5JMB7"/>
<organism evidence="2">
    <name type="scientific">Oryza sativa subsp. japonica</name>
    <name type="common">Rice</name>
    <dbReference type="NCBI Taxonomy" id="39947"/>
    <lineage>
        <taxon>Eukaryota</taxon>
        <taxon>Viridiplantae</taxon>
        <taxon>Streptophyta</taxon>
        <taxon>Embryophyta</taxon>
        <taxon>Tracheophyta</taxon>
        <taxon>Spermatophyta</taxon>
        <taxon>Magnoliopsida</taxon>
        <taxon>Liliopsida</taxon>
        <taxon>Poales</taxon>
        <taxon>Poaceae</taxon>
        <taxon>BOP clade</taxon>
        <taxon>Oryzoideae</taxon>
        <taxon>Oryzeae</taxon>
        <taxon>Oryzinae</taxon>
        <taxon>Oryza</taxon>
        <taxon>Oryza sativa</taxon>
    </lineage>
</organism>
<dbReference type="EMBL" id="AP003288">
    <property type="protein sequence ID" value="BAD87385.1"/>
    <property type="molecule type" value="Genomic_DNA"/>
</dbReference>